<dbReference type="PROSITE" id="PS51157">
    <property type="entry name" value="ZF_UBR"/>
    <property type="match status" value="1"/>
</dbReference>
<dbReference type="CDD" id="cd19677">
    <property type="entry name" value="UBR-box_UBR7"/>
    <property type="match status" value="1"/>
</dbReference>
<dbReference type="EMBL" id="ML979135">
    <property type="protein sequence ID" value="KAF1916163.1"/>
    <property type="molecule type" value="Genomic_DNA"/>
</dbReference>
<proteinExistence type="predicted"/>
<dbReference type="Proteomes" id="UP000800096">
    <property type="component" value="Unassembled WGS sequence"/>
</dbReference>
<feature type="zinc finger region" description="UBR-type" evidence="4">
    <location>
        <begin position="51"/>
        <end position="129"/>
    </location>
</feature>
<evidence type="ECO:0000313" key="8">
    <source>
        <dbReference type="Proteomes" id="UP000800096"/>
    </source>
</evidence>
<evidence type="ECO:0000259" key="6">
    <source>
        <dbReference type="PROSITE" id="PS51157"/>
    </source>
</evidence>
<dbReference type="PANTHER" id="PTHR13513">
    <property type="entry name" value="E3 UBIQUITIN-PROTEIN LIGASE UBR7"/>
    <property type="match status" value="1"/>
</dbReference>
<evidence type="ECO:0000256" key="5">
    <source>
        <dbReference type="SAM" id="MobiDB-lite"/>
    </source>
</evidence>
<feature type="region of interest" description="Disordered" evidence="5">
    <location>
        <begin position="1"/>
        <end position="26"/>
    </location>
</feature>
<feature type="region of interest" description="Disordered" evidence="5">
    <location>
        <begin position="542"/>
        <end position="572"/>
    </location>
</feature>
<feature type="compositionally biased region" description="Low complexity" evidence="5">
    <location>
        <begin position="15"/>
        <end position="26"/>
    </location>
</feature>
<evidence type="ECO:0000256" key="3">
    <source>
        <dbReference type="ARBA" id="ARBA00022833"/>
    </source>
</evidence>
<keyword evidence="1" id="KW-0479">Metal-binding</keyword>
<feature type="compositionally biased region" description="Basic and acidic residues" evidence="5">
    <location>
        <begin position="560"/>
        <end position="572"/>
    </location>
</feature>
<name>A0A6A5QL64_AMPQU</name>
<dbReference type="PANTHER" id="PTHR13513:SF9">
    <property type="entry name" value="E3 UBIQUITIN-PROTEIN LIGASE UBR7-RELATED"/>
    <property type="match status" value="1"/>
</dbReference>
<feature type="domain" description="UBR-type" evidence="6">
    <location>
        <begin position="51"/>
        <end position="129"/>
    </location>
</feature>
<keyword evidence="2" id="KW-0863">Zinc-finger</keyword>
<dbReference type="OrthoDB" id="10262564at2759"/>
<feature type="compositionally biased region" description="Polar residues" evidence="5">
    <location>
        <begin position="1"/>
        <end position="14"/>
    </location>
</feature>
<reference evidence="7" key="1">
    <citation type="journal article" date="2020" name="Stud. Mycol.">
        <title>101 Dothideomycetes genomes: a test case for predicting lifestyles and emergence of pathogens.</title>
        <authorList>
            <person name="Haridas S."/>
            <person name="Albert R."/>
            <person name="Binder M."/>
            <person name="Bloem J."/>
            <person name="Labutti K."/>
            <person name="Salamov A."/>
            <person name="Andreopoulos B."/>
            <person name="Baker S."/>
            <person name="Barry K."/>
            <person name="Bills G."/>
            <person name="Bluhm B."/>
            <person name="Cannon C."/>
            <person name="Castanera R."/>
            <person name="Culley D."/>
            <person name="Daum C."/>
            <person name="Ezra D."/>
            <person name="Gonzalez J."/>
            <person name="Henrissat B."/>
            <person name="Kuo A."/>
            <person name="Liang C."/>
            <person name="Lipzen A."/>
            <person name="Lutzoni F."/>
            <person name="Magnuson J."/>
            <person name="Mondo S."/>
            <person name="Nolan M."/>
            <person name="Ohm R."/>
            <person name="Pangilinan J."/>
            <person name="Park H.-J."/>
            <person name="Ramirez L."/>
            <person name="Alfaro M."/>
            <person name="Sun H."/>
            <person name="Tritt A."/>
            <person name="Yoshinaga Y."/>
            <person name="Zwiers L.-H."/>
            <person name="Turgeon B."/>
            <person name="Goodwin S."/>
            <person name="Spatafora J."/>
            <person name="Crous P."/>
            <person name="Grigoriev I."/>
        </authorList>
    </citation>
    <scope>NUCLEOTIDE SEQUENCE</scope>
    <source>
        <strain evidence="7">HMLAC05119</strain>
    </source>
</reference>
<protein>
    <submittedName>
        <fullName evidence="7">Putative zinc finger in N-recognin-domain-containing protein</fullName>
    </submittedName>
</protein>
<gene>
    <name evidence="7" type="ORF">BDU57DRAFT_547918</name>
</gene>
<dbReference type="InterPro" id="IPR003126">
    <property type="entry name" value="Znf_UBR"/>
</dbReference>
<evidence type="ECO:0000256" key="1">
    <source>
        <dbReference type="ARBA" id="ARBA00022723"/>
    </source>
</evidence>
<feature type="compositionally biased region" description="Basic and acidic residues" evidence="5">
    <location>
        <begin position="345"/>
        <end position="356"/>
    </location>
</feature>
<evidence type="ECO:0000256" key="2">
    <source>
        <dbReference type="ARBA" id="ARBA00022771"/>
    </source>
</evidence>
<organism evidence="7 8">
    <name type="scientific">Ampelomyces quisqualis</name>
    <name type="common">Powdery mildew agent</name>
    <dbReference type="NCBI Taxonomy" id="50730"/>
    <lineage>
        <taxon>Eukaryota</taxon>
        <taxon>Fungi</taxon>
        <taxon>Dikarya</taxon>
        <taxon>Ascomycota</taxon>
        <taxon>Pezizomycotina</taxon>
        <taxon>Dothideomycetes</taxon>
        <taxon>Pleosporomycetidae</taxon>
        <taxon>Pleosporales</taxon>
        <taxon>Pleosporineae</taxon>
        <taxon>Phaeosphaeriaceae</taxon>
        <taxon>Ampelomyces</taxon>
    </lineage>
</organism>
<dbReference type="InterPro" id="IPR040204">
    <property type="entry name" value="UBR7"/>
</dbReference>
<dbReference type="AlphaFoldDB" id="A0A6A5QL64"/>
<feature type="compositionally biased region" description="Acidic residues" evidence="5">
    <location>
        <begin position="274"/>
        <end position="283"/>
    </location>
</feature>
<feature type="region of interest" description="Disordered" evidence="5">
    <location>
        <begin position="213"/>
        <end position="291"/>
    </location>
</feature>
<keyword evidence="3" id="KW-0862">Zinc</keyword>
<dbReference type="GO" id="GO:0008270">
    <property type="term" value="F:zinc ion binding"/>
    <property type="evidence" value="ECO:0007669"/>
    <property type="project" value="UniProtKB-KW"/>
</dbReference>
<feature type="compositionally biased region" description="Polar residues" evidence="5">
    <location>
        <begin position="251"/>
        <end position="267"/>
    </location>
</feature>
<keyword evidence="8" id="KW-1185">Reference proteome</keyword>
<dbReference type="GO" id="GO:0061630">
    <property type="term" value="F:ubiquitin protein ligase activity"/>
    <property type="evidence" value="ECO:0007669"/>
    <property type="project" value="InterPro"/>
</dbReference>
<sequence length="572" mass="61904">MADSQSTMGSSKPRANSISQASESSQTAAEFIKEQLSLEAEAREALPYQFDTCTRDLGPLRQSLYACLTCNPPPTTSADSHTPAAVCYSCSISCHGEHTLVELFNKRKFVCDCGTTRMPETAPCALRLNAKTGQKGDVTGEQPAKSNKYNQNFRNRFCGCGEDYDPHQEKGTMFQCLGLGTVEDGGCGEDWWHPECLVGYTREEYAKTIGNLNAEETSGGEEVTDAPKEEAQEDEPLVKAQTNGDADGVAATTSNSINAAVTNSTGIDGNDVAVDTEEDDEEPPLPPGFPSEDDFDHFVCYKCLEANSWIKKYAGSTGFLSPVYLDKTLNKGNKVESEMGPPKPMNDDSKKRKASDDTDDYTLSNLAAPAPAKRQKSEDPSGPLSSIPEDTITLPITPKKPDDSTACKQAALLPLPPPAQTKPFSLFLKPDFRDHLCHCRSCFPHLKAHPQLLEEEDTYEPPMSEDGDQGAHSVGTGSILDRGEAAFNNMDRVQAIQGAMAYAHLKDKVAQFLKPFAESGEAVGAEDVKKYFEKLRGDAQGIQDAAGGAKASREDDDEAGKDGNGRREQSGY</sequence>
<evidence type="ECO:0000313" key="7">
    <source>
        <dbReference type="EMBL" id="KAF1916163.1"/>
    </source>
</evidence>
<evidence type="ECO:0000256" key="4">
    <source>
        <dbReference type="PROSITE-ProRule" id="PRU00508"/>
    </source>
</evidence>
<dbReference type="GO" id="GO:0005737">
    <property type="term" value="C:cytoplasm"/>
    <property type="evidence" value="ECO:0007669"/>
    <property type="project" value="TreeGrafter"/>
</dbReference>
<accession>A0A6A5QL64</accession>
<dbReference type="InterPro" id="IPR047506">
    <property type="entry name" value="UBR7-like_UBR-box"/>
</dbReference>
<feature type="region of interest" description="Disordered" evidence="5">
    <location>
        <begin position="333"/>
        <end position="404"/>
    </location>
</feature>
<dbReference type="Pfam" id="PF02207">
    <property type="entry name" value="zf-UBR"/>
    <property type="match status" value="1"/>
</dbReference>
<dbReference type="SMART" id="SM00396">
    <property type="entry name" value="ZnF_UBR1"/>
    <property type="match status" value="1"/>
</dbReference>